<dbReference type="Proteomes" id="UP000245728">
    <property type="component" value="Chromosome"/>
</dbReference>
<organism evidence="1 2">
    <name type="scientific">Saliniradius amylolyticus</name>
    <dbReference type="NCBI Taxonomy" id="2183582"/>
    <lineage>
        <taxon>Bacteria</taxon>
        <taxon>Pseudomonadati</taxon>
        <taxon>Pseudomonadota</taxon>
        <taxon>Gammaproteobacteria</taxon>
        <taxon>Alteromonadales</taxon>
        <taxon>Alteromonadaceae</taxon>
        <taxon>Saliniradius</taxon>
    </lineage>
</organism>
<dbReference type="EMBL" id="CP029347">
    <property type="protein sequence ID" value="AWL12770.1"/>
    <property type="molecule type" value="Genomic_DNA"/>
</dbReference>
<name>A0A2S2E6A1_9ALTE</name>
<protein>
    <submittedName>
        <fullName evidence="1">Uncharacterized protein</fullName>
    </submittedName>
</protein>
<dbReference type="OrthoDB" id="6322161at2"/>
<evidence type="ECO:0000313" key="1">
    <source>
        <dbReference type="EMBL" id="AWL12770.1"/>
    </source>
</evidence>
<accession>A0A2S2E6A1</accession>
<dbReference type="AlphaFoldDB" id="A0A2S2E6A1"/>
<proteinExistence type="predicted"/>
<reference evidence="1 2" key="1">
    <citation type="submission" date="2018-05" db="EMBL/GenBank/DDBJ databases">
        <title>Salinimonas sp. HMF8227 Genome sequencing and assembly.</title>
        <authorList>
            <person name="Kang H."/>
            <person name="Kang J."/>
            <person name="Cha I."/>
            <person name="Kim H."/>
            <person name="Joh K."/>
        </authorList>
    </citation>
    <scope>NUCLEOTIDE SEQUENCE [LARGE SCALE GENOMIC DNA]</scope>
    <source>
        <strain evidence="1 2">HMF8227</strain>
    </source>
</reference>
<gene>
    <name evidence="1" type="ORF">HMF8227_02317</name>
</gene>
<evidence type="ECO:0000313" key="2">
    <source>
        <dbReference type="Proteomes" id="UP000245728"/>
    </source>
</evidence>
<dbReference type="RefSeq" id="WP_109340314.1">
    <property type="nucleotide sequence ID" value="NZ_CP029347.1"/>
</dbReference>
<keyword evidence="2" id="KW-1185">Reference proteome</keyword>
<dbReference type="KEGG" id="salh:HMF8227_02317"/>
<sequence length="109" mass="12485">MTERPFLLSGRNTIIHKLRKLDLLVLNGDDMPAVVVTHKGVKEYEGKIPENKREAKMMDIELVDVTLGDNFGEEKILLFVQTLNGKEYKIDYSKVGSKYFITLHQASFL</sequence>